<dbReference type="GO" id="GO:0042744">
    <property type="term" value="P:hydrogen peroxide catabolic process"/>
    <property type="evidence" value="ECO:0007669"/>
    <property type="project" value="UniProtKB-KW"/>
</dbReference>
<evidence type="ECO:0000256" key="12">
    <source>
        <dbReference type="PIRSR" id="PIRSR600823-4"/>
    </source>
</evidence>
<feature type="site" description="Transition state stabilizer" evidence="12">
    <location>
        <position position="74"/>
    </location>
</feature>
<dbReference type="PRINTS" id="PR00458">
    <property type="entry name" value="PEROXIDASE"/>
</dbReference>
<dbReference type="Pfam" id="PF00141">
    <property type="entry name" value="peroxidase"/>
    <property type="match status" value="1"/>
</dbReference>
<feature type="binding site" evidence="11">
    <location>
        <position position="79"/>
    </location>
    <ligand>
        <name>Ca(2+)</name>
        <dbReference type="ChEBI" id="CHEBI:29108"/>
        <label>1</label>
    </ligand>
</feature>
<feature type="chain" id="PRO_5043074865" description="Peroxidase" evidence="14">
    <location>
        <begin position="32"/>
        <end position="335"/>
    </location>
</feature>
<keyword evidence="11 14" id="KW-0106">Calcium</keyword>
<dbReference type="InterPro" id="IPR033905">
    <property type="entry name" value="Secretory_peroxidase"/>
</dbReference>
<keyword evidence="7 11" id="KW-0408">Iron</keyword>
<evidence type="ECO:0000256" key="2">
    <source>
        <dbReference type="ARBA" id="ARBA00006873"/>
    </source>
</evidence>
<dbReference type="PROSITE" id="PS50873">
    <property type="entry name" value="PEROXIDASE_4"/>
    <property type="match status" value="1"/>
</dbReference>
<keyword evidence="8 13" id="KW-1015">Disulfide bond</keyword>
<keyword evidence="14" id="KW-0964">Secreted</keyword>
<keyword evidence="14" id="KW-0732">Signal</keyword>
<comment type="similarity">
    <text evidence="2">Belongs to the peroxidase family. Ascorbate peroxidase subfamily.</text>
</comment>
<keyword evidence="5 11" id="KW-0479">Metal-binding</keyword>
<feature type="binding site" evidence="11">
    <location>
        <position position="84"/>
    </location>
    <ligand>
        <name>Ca(2+)</name>
        <dbReference type="ChEBI" id="CHEBI:29108"/>
        <label>1</label>
    </ligand>
</feature>
<feature type="binding site" evidence="10">
    <location>
        <position position="173"/>
    </location>
    <ligand>
        <name>substrate</name>
    </ligand>
</feature>
<feature type="binding site" evidence="11">
    <location>
        <position position="204"/>
    </location>
    <ligand>
        <name>Ca(2+)</name>
        <dbReference type="ChEBI" id="CHEBI:29108"/>
        <label>2</label>
    </ligand>
</feature>
<reference evidence="16 18" key="2">
    <citation type="journal article" date="2018" name="Plant J.">
        <title>The Physcomitrella patens chromosome-scale assembly reveals moss genome structure and evolution.</title>
        <authorList>
            <person name="Lang D."/>
            <person name="Ullrich K.K."/>
            <person name="Murat F."/>
            <person name="Fuchs J."/>
            <person name="Jenkins J."/>
            <person name="Haas F.B."/>
            <person name="Piednoel M."/>
            <person name="Gundlach H."/>
            <person name="Van Bel M."/>
            <person name="Meyberg R."/>
            <person name="Vives C."/>
            <person name="Morata J."/>
            <person name="Symeonidi A."/>
            <person name="Hiss M."/>
            <person name="Muchero W."/>
            <person name="Kamisugi Y."/>
            <person name="Saleh O."/>
            <person name="Blanc G."/>
            <person name="Decker E.L."/>
            <person name="van Gessel N."/>
            <person name="Grimwood J."/>
            <person name="Hayes R.D."/>
            <person name="Graham S.W."/>
            <person name="Gunter L.E."/>
            <person name="McDaniel S.F."/>
            <person name="Hoernstein S.N.W."/>
            <person name="Larsson A."/>
            <person name="Li F.W."/>
            <person name="Perroud P.F."/>
            <person name="Phillips J."/>
            <person name="Ranjan P."/>
            <person name="Rokshar D.S."/>
            <person name="Rothfels C.J."/>
            <person name="Schneider L."/>
            <person name="Shu S."/>
            <person name="Stevenson D.W."/>
            <person name="Thummler F."/>
            <person name="Tillich M."/>
            <person name="Villarreal Aguilar J.C."/>
            <person name="Widiez T."/>
            <person name="Wong G.K."/>
            <person name="Wymore A."/>
            <person name="Zhang Y."/>
            <person name="Zimmer A.D."/>
            <person name="Quatrano R.S."/>
            <person name="Mayer K.F.X."/>
            <person name="Goodstein D."/>
            <person name="Casacuberta J.M."/>
            <person name="Vandepoele K."/>
            <person name="Reski R."/>
            <person name="Cuming A.C."/>
            <person name="Tuskan G.A."/>
            <person name="Maumus F."/>
            <person name="Salse J."/>
            <person name="Schmutz J."/>
            <person name="Rensing S.A."/>
        </authorList>
    </citation>
    <scope>NUCLEOTIDE SEQUENCE [LARGE SCALE GENOMIC DNA]</scope>
    <source>
        <strain evidence="17 18">cv. Gransden 2004</strain>
    </source>
</reference>
<evidence type="ECO:0000313" key="16">
    <source>
        <dbReference type="EMBL" id="PNR51926.1"/>
    </source>
</evidence>
<dbReference type="PROSITE" id="PS00435">
    <property type="entry name" value="PEROXIDASE_1"/>
    <property type="match status" value="1"/>
</dbReference>
<dbReference type="Gene3D" id="1.10.420.10">
    <property type="entry name" value="Peroxidase, domain 2"/>
    <property type="match status" value="1"/>
</dbReference>
<organism evidence="16">
    <name type="scientific">Physcomitrium patens</name>
    <name type="common">Spreading-leaved earth moss</name>
    <name type="synonym">Physcomitrella patens</name>
    <dbReference type="NCBI Taxonomy" id="3218"/>
    <lineage>
        <taxon>Eukaryota</taxon>
        <taxon>Viridiplantae</taxon>
        <taxon>Streptophyta</taxon>
        <taxon>Embryophyta</taxon>
        <taxon>Bryophyta</taxon>
        <taxon>Bryophytina</taxon>
        <taxon>Bryopsida</taxon>
        <taxon>Funariidae</taxon>
        <taxon>Funariales</taxon>
        <taxon>Funariaceae</taxon>
        <taxon>Physcomitrium</taxon>
    </lineage>
</organism>
<feature type="binding site" description="axial binding residue" evidence="11">
    <location>
        <position position="203"/>
    </location>
    <ligand>
        <name>heme b</name>
        <dbReference type="ChEBI" id="CHEBI:60344"/>
    </ligand>
    <ligandPart>
        <name>Fe</name>
        <dbReference type="ChEBI" id="CHEBI:18248"/>
    </ligandPart>
</feature>
<dbReference type="InterPro" id="IPR002016">
    <property type="entry name" value="Haem_peroxidase"/>
</dbReference>
<dbReference type="Proteomes" id="UP000006727">
    <property type="component" value="Chromosome 6"/>
</dbReference>
<feature type="binding site" evidence="11">
    <location>
        <position position="97"/>
    </location>
    <ligand>
        <name>Ca(2+)</name>
        <dbReference type="ChEBI" id="CHEBI:29108"/>
        <label>1</label>
    </ligand>
</feature>
<comment type="subcellular location">
    <subcellularLocation>
        <location evidence="14">Secreted</location>
    </subcellularLocation>
</comment>
<feature type="signal peptide" evidence="14">
    <location>
        <begin position="1"/>
        <end position="31"/>
    </location>
</feature>
<feature type="active site" description="Proton acceptor" evidence="9">
    <location>
        <position position="78"/>
    </location>
</feature>
<dbReference type="OrthoDB" id="2113341at2759"/>
<accession>A0A2K1KDR3</accession>
<proteinExistence type="inferred from homology"/>
<dbReference type="GO" id="GO:0046872">
    <property type="term" value="F:metal ion binding"/>
    <property type="evidence" value="ECO:0007669"/>
    <property type="project" value="UniProtKB-UniRule"/>
</dbReference>
<feature type="domain" description="Plant heme peroxidase family profile" evidence="15">
    <location>
        <begin position="35"/>
        <end position="334"/>
    </location>
</feature>
<keyword evidence="14" id="KW-0376">Hydrogen peroxide</keyword>
<feature type="disulfide bond" evidence="13">
    <location>
        <begin position="45"/>
        <end position="125"/>
    </location>
</feature>
<feature type="binding site" evidence="11">
    <location>
        <position position="264"/>
    </location>
    <ligand>
        <name>Ca(2+)</name>
        <dbReference type="ChEBI" id="CHEBI:29108"/>
        <label>2</label>
    </ligand>
</feature>
<protein>
    <recommendedName>
        <fullName evidence="14">Peroxidase</fullName>
        <ecNumber evidence="14">1.11.1.7</ecNumber>
    </recommendedName>
</protein>
<evidence type="ECO:0000256" key="13">
    <source>
        <dbReference type="PIRSR" id="PIRSR600823-5"/>
    </source>
</evidence>
<feature type="binding site" evidence="11">
    <location>
        <position position="88"/>
    </location>
    <ligand>
        <name>Ca(2+)</name>
        <dbReference type="ChEBI" id="CHEBI:29108"/>
        <label>1</label>
    </ligand>
</feature>
<evidence type="ECO:0000256" key="8">
    <source>
        <dbReference type="ARBA" id="ARBA00023157"/>
    </source>
</evidence>
<dbReference type="Gene3D" id="1.10.520.10">
    <property type="match status" value="1"/>
</dbReference>
<dbReference type="RefSeq" id="XP_024379127.1">
    <property type="nucleotide sequence ID" value="XM_024523359.1"/>
</dbReference>
<dbReference type="Gramene" id="Pp3c6_30V3.1">
    <property type="protein sequence ID" value="Pp3c6_30V3.1"/>
    <property type="gene ID" value="Pp3c6_30"/>
</dbReference>
<dbReference type="PANTHER" id="PTHR31517:SF48">
    <property type="entry name" value="PEROXIDASE 16-RELATED"/>
    <property type="match status" value="1"/>
</dbReference>
<dbReference type="PANTHER" id="PTHR31517">
    <property type="match status" value="1"/>
</dbReference>
<dbReference type="EnsemblPlants" id="Pp3c6_30V3.2">
    <property type="protein sequence ID" value="Pp3c6_30V3.2"/>
    <property type="gene ID" value="Pp3c6_30"/>
</dbReference>
<keyword evidence="6 14" id="KW-0560">Oxidoreductase</keyword>
<comment type="similarity">
    <text evidence="14">Belongs to the peroxidase family. Classical plant (class III) peroxidase subfamily.</text>
</comment>
<feature type="disulfide bond" evidence="13">
    <location>
        <begin position="210"/>
        <end position="238"/>
    </location>
</feature>
<dbReference type="SUPFAM" id="SSF48113">
    <property type="entry name" value="Heme-dependent peroxidases"/>
    <property type="match status" value="1"/>
</dbReference>
<evidence type="ECO:0000256" key="14">
    <source>
        <dbReference type="RuleBase" id="RU362060"/>
    </source>
</evidence>
<feature type="binding site" evidence="11">
    <location>
        <position position="86"/>
    </location>
    <ligand>
        <name>Ca(2+)</name>
        <dbReference type="ChEBI" id="CHEBI:29108"/>
        <label>1</label>
    </ligand>
</feature>
<evidence type="ECO:0000256" key="1">
    <source>
        <dbReference type="ARBA" id="ARBA00000189"/>
    </source>
</evidence>
<dbReference type="FunFam" id="1.10.420.10:FF:000001">
    <property type="entry name" value="Peroxidase"/>
    <property type="match status" value="1"/>
</dbReference>
<dbReference type="CDD" id="cd00693">
    <property type="entry name" value="secretory_peroxidase"/>
    <property type="match status" value="1"/>
</dbReference>
<comment type="cofactor">
    <cofactor evidence="11 14">
        <name>heme b</name>
        <dbReference type="ChEBI" id="CHEBI:60344"/>
    </cofactor>
    <text evidence="11 14">Binds 1 heme b (iron(II)-protoporphyrin IX) group per subunit.</text>
</comment>
<keyword evidence="18" id="KW-1185">Reference proteome</keyword>
<feature type="binding site" evidence="11">
    <location>
        <position position="82"/>
    </location>
    <ligand>
        <name>Ca(2+)</name>
        <dbReference type="ChEBI" id="CHEBI:29108"/>
        <label>1</label>
    </ligand>
</feature>
<dbReference type="InterPro" id="IPR010255">
    <property type="entry name" value="Haem_peroxidase_sf"/>
</dbReference>
<dbReference type="GO" id="GO:0020037">
    <property type="term" value="F:heme binding"/>
    <property type="evidence" value="ECO:0007669"/>
    <property type="project" value="UniProtKB-UniRule"/>
</dbReference>
<reference evidence="17" key="3">
    <citation type="submission" date="2020-12" db="UniProtKB">
        <authorList>
            <consortium name="EnsemblPlants"/>
        </authorList>
    </citation>
    <scope>IDENTIFICATION</scope>
</reference>
<dbReference type="PaxDb" id="3218-PP1S309_93V6.1"/>
<dbReference type="KEGG" id="ppp:112283945"/>
<dbReference type="GO" id="GO:0006979">
    <property type="term" value="P:response to oxidative stress"/>
    <property type="evidence" value="ECO:0007669"/>
    <property type="project" value="UniProtKB-UniRule"/>
</dbReference>
<dbReference type="InterPro" id="IPR019793">
    <property type="entry name" value="Peroxidases_heam-ligand_BS"/>
</dbReference>
<dbReference type="PRINTS" id="PR00461">
    <property type="entry name" value="PLPEROXIDASE"/>
</dbReference>
<dbReference type="EnsemblPlants" id="Pp3c6_30V3.1">
    <property type="protein sequence ID" value="Pp3c6_30V3.1"/>
    <property type="gene ID" value="Pp3c6_30"/>
</dbReference>
<reference evidence="16 18" key="1">
    <citation type="journal article" date="2008" name="Science">
        <title>The Physcomitrella genome reveals evolutionary insights into the conquest of land by plants.</title>
        <authorList>
            <person name="Rensing S."/>
            <person name="Lang D."/>
            <person name="Zimmer A."/>
            <person name="Terry A."/>
            <person name="Salamov A."/>
            <person name="Shapiro H."/>
            <person name="Nishiyama T."/>
            <person name="Perroud P.-F."/>
            <person name="Lindquist E."/>
            <person name="Kamisugi Y."/>
            <person name="Tanahashi T."/>
            <person name="Sakakibara K."/>
            <person name="Fujita T."/>
            <person name="Oishi K."/>
            <person name="Shin-I T."/>
            <person name="Kuroki Y."/>
            <person name="Toyoda A."/>
            <person name="Suzuki Y."/>
            <person name="Hashimoto A."/>
            <person name="Yamaguchi K."/>
            <person name="Sugano A."/>
            <person name="Kohara Y."/>
            <person name="Fujiyama A."/>
            <person name="Anterola A."/>
            <person name="Aoki S."/>
            <person name="Ashton N."/>
            <person name="Barbazuk W.B."/>
            <person name="Barker E."/>
            <person name="Bennetzen J."/>
            <person name="Bezanilla M."/>
            <person name="Blankenship R."/>
            <person name="Cho S.H."/>
            <person name="Dutcher S."/>
            <person name="Estelle M."/>
            <person name="Fawcett J.A."/>
            <person name="Gundlach H."/>
            <person name="Hanada K."/>
            <person name="Heyl A."/>
            <person name="Hicks K.A."/>
            <person name="Hugh J."/>
            <person name="Lohr M."/>
            <person name="Mayer K."/>
            <person name="Melkozernov A."/>
            <person name="Murata T."/>
            <person name="Nelson D."/>
            <person name="Pils B."/>
            <person name="Prigge M."/>
            <person name="Reiss B."/>
            <person name="Renner T."/>
            <person name="Rombauts S."/>
            <person name="Rushton P."/>
            <person name="Sanderfoot A."/>
            <person name="Schween G."/>
            <person name="Shiu S.-H."/>
            <person name="Stueber K."/>
            <person name="Theodoulou F.L."/>
            <person name="Tu H."/>
            <person name="Van de Peer Y."/>
            <person name="Verrier P.J."/>
            <person name="Waters E."/>
            <person name="Wood A."/>
            <person name="Yang L."/>
            <person name="Cove D."/>
            <person name="Cuming A."/>
            <person name="Hasebe M."/>
            <person name="Lucas S."/>
            <person name="Mishler D.B."/>
            <person name="Reski R."/>
            <person name="Grigoriev I."/>
            <person name="Quatrano R.S."/>
            <person name="Boore J.L."/>
        </authorList>
    </citation>
    <scope>NUCLEOTIDE SEQUENCE [LARGE SCALE GENOMIC DNA]</scope>
    <source>
        <strain evidence="17 18">cv. Gransden 2004</strain>
    </source>
</reference>
<sequence>MGAFDPMGPSKMQVLLMTVALAMFLSGEVEATAYNLRPHYYRGKCGRHDVEKIIYNAVAQAFRQDNGVAPGIVRLAYHDYFVRGCDASLLLDTPNSEKTAPINRGLRAIAFNAIDTAKAAVESVCPGVVSCADVLQYATRDSVLLIKGKGWTVYGGRKHGTVSNSADPPINLPVETQTSSQMIPIFVSKGLSADDLVALSGGHTIGIAHCTFVSPRIYGNNTDPKIPADFLASLKRQCPADSVTTNPPIGAPIDLDLVSPTKFDSQYFQNIIQRKGLLTSDQSLLDDSRSRNAVYKNNGRFFNSEFGRAMQAMARVGVLTGNQGQIRKNCRALNP</sequence>
<evidence type="ECO:0000256" key="7">
    <source>
        <dbReference type="ARBA" id="ARBA00023004"/>
    </source>
</evidence>
<gene>
    <name evidence="17" type="primary">LOC112283945</name>
    <name evidence="16" type="ORF">PHYPA_008300</name>
</gene>
<evidence type="ECO:0000256" key="4">
    <source>
        <dbReference type="ARBA" id="ARBA00022617"/>
    </source>
</evidence>
<feature type="binding site" evidence="11">
    <location>
        <position position="256"/>
    </location>
    <ligand>
        <name>Ca(2+)</name>
        <dbReference type="ChEBI" id="CHEBI:29108"/>
        <label>2</label>
    </ligand>
</feature>
<comment type="function">
    <text evidence="14">Removal of H(2)O(2), oxidation of toxic reductants, biosynthesis and degradation of lignin, suberization, auxin catabolism, response to environmental stresses such as wounding, pathogen attack and oxidative stress.</text>
</comment>
<dbReference type="GO" id="GO:0140825">
    <property type="term" value="F:lactoperoxidase activity"/>
    <property type="evidence" value="ECO:0007669"/>
    <property type="project" value="UniProtKB-EC"/>
</dbReference>
<dbReference type="InterPro" id="IPR000823">
    <property type="entry name" value="Peroxidase_pln"/>
</dbReference>
<dbReference type="GO" id="GO:0004601">
    <property type="term" value="F:peroxidase activity"/>
    <property type="evidence" value="ECO:0000318"/>
    <property type="project" value="GO_Central"/>
</dbReference>
<dbReference type="GO" id="GO:0009505">
    <property type="term" value="C:plant-type cell wall"/>
    <property type="evidence" value="ECO:0000318"/>
    <property type="project" value="GO_Central"/>
</dbReference>
<dbReference type="STRING" id="3218.A0A2K1KDR3"/>
<evidence type="ECO:0000256" key="11">
    <source>
        <dbReference type="PIRSR" id="PIRSR600823-3"/>
    </source>
</evidence>
<comment type="catalytic activity">
    <reaction evidence="1 14">
        <text>2 a phenolic donor + H2O2 = 2 a phenolic radical donor + 2 H2O</text>
        <dbReference type="Rhea" id="RHEA:56136"/>
        <dbReference type="ChEBI" id="CHEBI:15377"/>
        <dbReference type="ChEBI" id="CHEBI:16240"/>
        <dbReference type="ChEBI" id="CHEBI:139520"/>
        <dbReference type="ChEBI" id="CHEBI:139521"/>
        <dbReference type="EC" id="1.11.1.7"/>
    </reaction>
</comment>
<dbReference type="EMBL" id="ABEU02000006">
    <property type="protein sequence ID" value="PNR51926.1"/>
    <property type="molecule type" value="Genomic_DNA"/>
</dbReference>
<name>A0A2K1KDR3_PHYPA</name>
<evidence type="ECO:0000256" key="6">
    <source>
        <dbReference type="ARBA" id="ARBA00023002"/>
    </source>
</evidence>
<dbReference type="GO" id="GO:0005576">
    <property type="term" value="C:extracellular region"/>
    <property type="evidence" value="ECO:0007669"/>
    <property type="project" value="UniProtKB-SubCell"/>
</dbReference>
<evidence type="ECO:0000256" key="9">
    <source>
        <dbReference type="PIRSR" id="PIRSR600823-1"/>
    </source>
</evidence>
<dbReference type="GO" id="GO:0006950">
    <property type="term" value="P:response to stress"/>
    <property type="evidence" value="ECO:0000318"/>
    <property type="project" value="GO_Central"/>
</dbReference>
<feature type="disulfide bond" evidence="13">
    <location>
        <begin position="131"/>
        <end position="330"/>
    </location>
</feature>
<evidence type="ECO:0000256" key="5">
    <source>
        <dbReference type="ARBA" id="ARBA00022723"/>
    </source>
</evidence>
<evidence type="ECO:0000313" key="17">
    <source>
        <dbReference type="EnsemblPlants" id="Pp3c6_30V3.1"/>
    </source>
</evidence>
<keyword evidence="4 14" id="KW-0349">Heme</keyword>
<evidence type="ECO:0000256" key="3">
    <source>
        <dbReference type="ARBA" id="ARBA00022559"/>
    </source>
</evidence>
<dbReference type="AlphaFoldDB" id="A0A2K1KDR3"/>
<evidence type="ECO:0000313" key="18">
    <source>
        <dbReference type="Proteomes" id="UP000006727"/>
    </source>
</evidence>
<dbReference type="GeneID" id="112283945"/>
<dbReference type="EC" id="1.11.1.7" evidence="14"/>
<keyword evidence="3 14" id="KW-0575">Peroxidase</keyword>
<comment type="cofactor">
    <cofactor evidence="11 14">
        <name>Ca(2+)</name>
        <dbReference type="ChEBI" id="CHEBI:29108"/>
    </cofactor>
    <text evidence="11 14">Binds 2 calcium ions per subunit.</text>
</comment>
<evidence type="ECO:0000256" key="10">
    <source>
        <dbReference type="PIRSR" id="PIRSR600823-2"/>
    </source>
</evidence>
<dbReference type="Gramene" id="Pp3c6_30V3.2">
    <property type="protein sequence ID" value="Pp3c6_30V3.2"/>
    <property type="gene ID" value="Pp3c6_30"/>
</dbReference>
<evidence type="ECO:0000259" key="15">
    <source>
        <dbReference type="PROSITE" id="PS50873"/>
    </source>
</evidence>